<keyword evidence="5" id="KW-0539">Nucleus</keyword>
<feature type="zinc finger region" description="C3H1-type" evidence="9">
    <location>
        <begin position="1"/>
        <end position="25"/>
    </location>
</feature>
<dbReference type="InterPro" id="IPR041367">
    <property type="entry name" value="Znf-CCCH_4"/>
</dbReference>
<feature type="compositionally biased region" description="Polar residues" evidence="10">
    <location>
        <begin position="73"/>
        <end position="85"/>
    </location>
</feature>
<feature type="region of interest" description="Disordered" evidence="10">
    <location>
        <begin position="73"/>
        <end position="101"/>
    </location>
</feature>
<evidence type="ECO:0000256" key="6">
    <source>
        <dbReference type="ARBA" id="ARBA00037262"/>
    </source>
</evidence>
<dbReference type="Proteomes" id="UP001652582">
    <property type="component" value="Chromosome 19"/>
</dbReference>
<comment type="subcellular location">
    <subcellularLocation>
        <location evidence="1">Nucleus membrane</location>
        <topology evidence="1">Peripheral membrane protein</topology>
        <orientation evidence="1">Cytoplasmic side</orientation>
    </subcellularLocation>
</comment>
<dbReference type="GO" id="GO:0031965">
    <property type="term" value="C:nuclear membrane"/>
    <property type="evidence" value="ECO:0007669"/>
    <property type="project" value="UniProtKB-SubCell"/>
</dbReference>
<accession>A0A6J1MJH9</accession>
<dbReference type="GeneID" id="112044085"/>
<dbReference type="SUPFAM" id="SSF90229">
    <property type="entry name" value="CCCH zinc finger"/>
    <property type="match status" value="1"/>
</dbReference>
<gene>
    <name evidence="13" type="primary">LOC112044085</name>
</gene>
<protein>
    <recommendedName>
        <fullName evidence="7">Nucleoporin NUP42</fullName>
    </recommendedName>
    <alternativeName>
        <fullName evidence="8">Nucleoporin-like protein 2</fullName>
    </alternativeName>
</protein>
<dbReference type="InterPro" id="IPR036855">
    <property type="entry name" value="Znf_CCCH_sf"/>
</dbReference>
<sequence>MVVCKFFQRGNCYYGNSCRFDHTYDSKYSYRAPQYETTKSSHPVASTVSSGQSSSASSLFRSAVQSVSSFENASSHTFAESQPTRPSVFDRLGPQPSSNQNQARSLFAQANQNVNEQNTNVFQTQNRSSNVFQTQNQSSNVFQTLNQPSNVFQTHNQPSNVFQTHNQMSNDFQMHNQSPNVFQTNTPHNAFQSQNQSASAKSLFAQATQSIFGQQPNSNTNASHQPSSVSNSTKNVFHISNQPAPNVFSTNVFEQNQINDDDIYSKIEDLSQTDIDAFESDHFKLGFIPELPPTRALCAM</sequence>
<keyword evidence="12" id="KW-1185">Reference proteome</keyword>
<evidence type="ECO:0000256" key="8">
    <source>
        <dbReference type="ARBA" id="ARBA00042384"/>
    </source>
</evidence>
<dbReference type="PANTHER" id="PTHR46527:SF1">
    <property type="entry name" value="NUCLEOPORIN NUP42"/>
    <property type="match status" value="1"/>
</dbReference>
<keyword evidence="2 9" id="KW-0479">Metal-binding</keyword>
<feature type="region of interest" description="Disordered" evidence="10">
    <location>
        <begin position="213"/>
        <end position="232"/>
    </location>
</feature>
<reference evidence="13" key="1">
    <citation type="submission" date="2025-08" db="UniProtKB">
        <authorList>
            <consortium name="RefSeq"/>
        </authorList>
    </citation>
    <scope>IDENTIFICATION</scope>
</reference>
<dbReference type="PROSITE" id="PS50103">
    <property type="entry name" value="ZF_C3H1"/>
    <property type="match status" value="1"/>
</dbReference>
<evidence type="ECO:0000256" key="10">
    <source>
        <dbReference type="SAM" id="MobiDB-lite"/>
    </source>
</evidence>
<evidence type="ECO:0000256" key="5">
    <source>
        <dbReference type="ARBA" id="ARBA00023242"/>
    </source>
</evidence>
<dbReference type="PANTHER" id="PTHR46527">
    <property type="entry name" value="NUCLEOPORIN-LIKE PROTEIN 2"/>
    <property type="match status" value="1"/>
</dbReference>
<evidence type="ECO:0000256" key="4">
    <source>
        <dbReference type="ARBA" id="ARBA00022833"/>
    </source>
</evidence>
<organism evidence="12 13">
    <name type="scientific">Bicyclus anynana</name>
    <name type="common">Squinting bush brown butterfly</name>
    <dbReference type="NCBI Taxonomy" id="110368"/>
    <lineage>
        <taxon>Eukaryota</taxon>
        <taxon>Metazoa</taxon>
        <taxon>Ecdysozoa</taxon>
        <taxon>Arthropoda</taxon>
        <taxon>Hexapoda</taxon>
        <taxon>Insecta</taxon>
        <taxon>Pterygota</taxon>
        <taxon>Neoptera</taxon>
        <taxon>Endopterygota</taxon>
        <taxon>Lepidoptera</taxon>
        <taxon>Glossata</taxon>
        <taxon>Ditrysia</taxon>
        <taxon>Papilionoidea</taxon>
        <taxon>Nymphalidae</taxon>
        <taxon>Satyrinae</taxon>
        <taxon>Satyrini</taxon>
        <taxon>Mycalesina</taxon>
        <taxon>Bicyclus</taxon>
    </lineage>
</organism>
<evidence type="ECO:0000313" key="12">
    <source>
        <dbReference type="Proteomes" id="UP001652582"/>
    </source>
</evidence>
<keyword evidence="3 9" id="KW-0863">Zinc-finger</keyword>
<evidence type="ECO:0000313" key="13">
    <source>
        <dbReference type="RefSeq" id="XP_023935590.1"/>
    </source>
</evidence>
<dbReference type="KEGG" id="bany:112044085"/>
<evidence type="ECO:0000256" key="1">
    <source>
        <dbReference type="ARBA" id="ARBA00004335"/>
    </source>
</evidence>
<feature type="domain" description="C3H1-type" evidence="11">
    <location>
        <begin position="1"/>
        <end position="25"/>
    </location>
</feature>
<dbReference type="AlphaFoldDB" id="A0A6J1MJH9"/>
<keyword evidence="4 9" id="KW-0862">Zinc</keyword>
<evidence type="ECO:0000256" key="7">
    <source>
        <dbReference type="ARBA" id="ARBA00039886"/>
    </source>
</evidence>
<dbReference type="InterPro" id="IPR000571">
    <property type="entry name" value="Znf_CCCH"/>
</dbReference>
<name>A0A6J1MJH9_BICAN</name>
<dbReference type="RefSeq" id="XP_023935590.1">
    <property type="nucleotide sequence ID" value="XM_024079822.2"/>
</dbReference>
<dbReference type="Pfam" id="PF18044">
    <property type="entry name" value="zf-CCCH_4"/>
    <property type="match status" value="1"/>
</dbReference>
<dbReference type="InterPro" id="IPR051767">
    <property type="entry name" value="Nucleoporin_NUP42"/>
</dbReference>
<comment type="function">
    <text evidence="6">Required for the export of mRNAs containing poly(A) tails from the nucleus into the cytoplasm.</text>
</comment>
<dbReference type="OrthoDB" id="20729at2759"/>
<evidence type="ECO:0000259" key="11">
    <source>
        <dbReference type="PROSITE" id="PS50103"/>
    </source>
</evidence>
<evidence type="ECO:0000256" key="2">
    <source>
        <dbReference type="ARBA" id="ARBA00022723"/>
    </source>
</evidence>
<evidence type="ECO:0000256" key="3">
    <source>
        <dbReference type="ARBA" id="ARBA00022771"/>
    </source>
</evidence>
<dbReference type="Gene3D" id="4.10.1000.10">
    <property type="entry name" value="Zinc finger, CCCH-type"/>
    <property type="match status" value="1"/>
</dbReference>
<proteinExistence type="predicted"/>
<evidence type="ECO:0000256" key="9">
    <source>
        <dbReference type="PROSITE-ProRule" id="PRU00723"/>
    </source>
</evidence>
<dbReference type="GO" id="GO:0008270">
    <property type="term" value="F:zinc ion binding"/>
    <property type="evidence" value="ECO:0007669"/>
    <property type="project" value="UniProtKB-KW"/>
</dbReference>